<dbReference type="RefSeq" id="WP_140400354.1">
    <property type="nucleotide sequence ID" value="NZ_JAKNHQ010000003.1"/>
</dbReference>
<dbReference type="GeneID" id="97380523"/>
<gene>
    <name evidence="1" type="ORF">L0P57_03700</name>
</gene>
<name>A0ABS9MIH3_9FIRM</name>
<comment type="caution">
    <text evidence="1">The sequence shown here is derived from an EMBL/GenBank/DDBJ whole genome shotgun (WGS) entry which is preliminary data.</text>
</comment>
<accession>A0ABS9MIH3</accession>
<keyword evidence="2" id="KW-1185">Reference proteome</keyword>
<dbReference type="EMBL" id="JAKNHQ010000003">
    <property type="protein sequence ID" value="MCG4610042.1"/>
    <property type="molecule type" value="Genomic_DNA"/>
</dbReference>
<dbReference type="Proteomes" id="UP001298681">
    <property type="component" value="Unassembled WGS sequence"/>
</dbReference>
<organism evidence="1 2">
    <name type="scientific">Anaeromassilibacillus senegalensis</name>
    <dbReference type="NCBI Taxonomy" id="1673717"/>
    <lineage>
        <taxon>Bacteria</taxon>
        <taxon>Bacillati</taxon>
        <taxon>Bacillota</taxon>
        <taxon>Clostridia</taxon>
        <taxon>Eubacteriales</taxon>
        <taxon>Acutalibacteraceae</taxon>
        <taxon>Anaeromassilibacillus</taxon>
    </lineage>
</organism>
<reference evidence="1 2" key="1">
    <citation type="submission" date="2022-01" db="EMBL/GenBank/DDBJ databases">
        <title>Collection of gut derived symbiotic bacterial strains cultured from healthy donors.</title>
        <authorList>
            <person name="Lin H."/>
            <person name="Kohout C."/>
            <person name="Waligurski E."/>
            <person name="Pamer E.G."/>
        </authorList>
    </citation>
    <scope>NUCLEOTIDE SEQUENCE [LARGE SCALE GENOMIC DNA]</scope>
    <source>
        <strain evidence="1 2">DFI.7.58</strain>
    </source>
</reference>
<protein>
    <submittedName>
        <fullName evidence="1">SHOCT domain-containing protein</fullName>
    </submittedName>
</protein>
<sequence>MITMSQTKSANYLFIVVVLKSMRNSGVITAAEYERAKRYYQKLTGSDLVIAD</sequence>
<evidence type="ECO:0000313" key="2">
    <source>
        <dbReference type="Proteomes" id="UP001298681"/>
    </source>
</evidence>
<proteinExistence type="predicted"/>
<evidence type="ECO:0000313" key="1">
    <source>
        <dbReference type="EMBL" id="MCG4610042.1"/>
    </source>
</evidence>